<gene>
    <name evidence="13" type="ORF">TSIB3V08_LOCUS4727</name>
</gene>
<dbReference type="GO" id="GO:0016477">
    <property type="term" value="P:cell migration"/>
    <property type="evidence" value="ECO:0007669"/>
    <property type="project" value="TreeGrafter"/>
</dbReference>
<keyword evidence="8 9" id="KW-0357">Heparan sulfate</keyword>
<feature type="domain" description="Neurexin/syndecan/glycophorin C" evidence="12">
    <location>
        <begin position="336"/>
        <end position="354"/>
    </location>
</feature>
<comment type="similarity">
    <text evidence="2 9">Belongs to the syndecan proteoglycan family.</text>
</comment>
<keyword evidence="3 9" id="KW-0812">Transmembrane</keyword>
<organism evidence="13">
    <name type="scientific">Timema shepardi</name>
    <name type="common">Walking stick</name>
    <dbReference type="NCBI Taxonomy" id="629360"/>
    <lineage>
        <taxon>Eukaryota</taxon>
        <taxon>Metazoa</taxon>
        <taxon>Ecdysozoa</taxon>
        <taxon>Arthropoda</taxon>
        <taxon>Hexapoda</taxon>
        <taxon>Insecta</taxon>
        <taxon>Pterygota</taxon>
        <taxon>Neoptera</taxon>
        <taxon>Polyneoptera</taxon>
        <taxon>Phasmatodea</taxon>
        <taxon>Timematodea</taxon>
        <taxon>Timematoidea</taxon>
        <taxon>Timematidae</taxon>
        <taxon>Timema</taxon>
    </lineage>
</organism>
<evidence type="ECO:0000259" key="12">
    <source>
        <dbReference type="SMART" id="SM00294"/>
    </source>
</evidence>
<evidence type="ECO:0000256" key="3">
    <source>
        <dbReference type="ARBA" id="ARBA00022692"/>
    </source>
</evidence>
<protein>
    <recommendedName>
        <fullName evidence="9">Syndecan</fullName>
    </recommendedName>
</protein>
<proteinExistence type="inferred from homology"/>
<dbReference type="InterPro" id="IPR027789">
    <property type="entry name" value="Syndecan/Neurexin_dom"/>
</dbReference>
<evidence type="ECO:0000256" key="10">
    <source>
        <dbReference type="SAM" id="MobiDB-lite"/>
    </source>
</evidence>
<keyword evidence="7 9" id="KW-0325">Glycoprotein</keyword>
<reference evidence="13" key="1">
    <citation type="submission" date="2020-11" db="EMBL/GenBank/DDBJ databases">
        <authorList>
            <person name="Tran Van P."/>
        </authorList>
    </citation>
    <scope>NUCLEOTIDE SEQUENCE</scope>
</reference>
<evidence type="ECO:0000313" key="13">
    <source>
        <dbReference type="EMBL" id="CAD7260554.1"/>
    </source>
</evidence>
<evidence type="ECO:0000256" key="9">
    <source>
        <dbReference type="RuleBase" id="RU000649"/>
    </source>
</evidence>
<feature type="region of interest" description="Disordered" evidence="10">
    <location>
        <begin position="262"/>
        <end position="292"/>
    </location>
</feature>
<dbReference type="Pfam" id="PF01034">
    <property type="entry name" value="Syndecan"/>
    <property type="match status" value="1"/>
</dbReference>
<keyword evidence="5 11" id="KW-1133">Transmembrane helix</keyword>
<feature type="transmembrane region" description="Helical" evidence="11">
    <location>
        <begin position="313"/>
        <end position="337"/>
    </location>
</feature>
<dbReference type="PANTHER" id="PTHR10915">
    <property type="entry name" value="SYNDECAN"/>
    <property type="match status" value="1"/>
</dbReference>
<name>A0A7R9AUT7_TIMSH</name>
<feature type="region of interest" description="Disordered" evidence="10">
    <location>
        <begin position="1"/>
        <end position="52"/>
    </location>
</feature>
<feature type="region of interest" description="Disordered" evidence="10">
    <location>
        <begin position="105"/>
        <end position="133"/>
    </location>
</feature>
<evidence type="ECO:0000256" key="5">
    <source>
        <dbReference type="ARBA" id="ARBA00022989"/>
    </source>
</evidence>
<evidence type="ECO:0000256" key="7">
    <source>
        <dbReference type="ARBA" id="ARBA00023180"/>
    </source>
</evidence>
<evidence type="ECO:0000256" key="2">
    <source>
        <dbReference type="ARBA" id="ARBA00005343"/>
    </source>
</evidence>
<dbReference type="GO" id="GO:0009986">
    <property type="term" value="C:cell surface"/>
    <property type="evidence" value="ECO:0007669"/>
    <property type="project" value="TreeGrafter"/>
</dbReference>
<sequence>MIANASVKGTSQGNAAKVELEEVNPHLRGGRVENHLGKTTPSSTDRDSNLDLPVLGGRAKHDKRLANALVVLSSTAEDGEIESLNHQWSSQDDIFIDDDGAALEGSGAGHHEVKDDLESSGSGYGPDDEDGDGGSVGVKFREWATQHVLPFPYMDLFLRFEPCANIVMKCMHCVLCSACTYLKEHFQHHKRTSVLQLPLCWFASMHWWASHYRHFSIGKTWMSIPFLIKICLLVELFCYDFVAYCFLYFCKLLSESLPPDSKNENDHPGVGLGPENTQTDNDSSDNNHHSNGVYIMNRKPDERATSFFAQPGILAAVIGGAVVGLLCAILVVMFIVYRMRKKDEGSYALDEPKRSPTVNSYTKNSNREFYA</sequence>
<dbReference type="PANTHER" id="PTHR10915:SF1">
    <property type="entry name" value="SYNDECAN"/>
    <property type="match status" value="1"/>
</dbReference>
<comment type="subcellular location">
    <subcellularLocation>
        <location evidence="1 9">Membrane</location>
        <topology evidence="1 9">Single-pass type I membrane protein</topology>
    </subcellularLocation>
</comment>
<evidence type="ECO:0000256" key="4">
    <source>
        <dbReference type="ARBA" id="ARBA00022974"/>
    </source>
</evidence>
<feature type="region of interest" description="Disordered" evidence="10">
    <location>
        <begin position="346"/>
        <end position="371"/>
    </location>
</feature>
<comment type="function">
    <text evidence="9">Cell surface proteoglycan.</text>
</comment>
<dbReference type="InterPro" id="IPR003585">
    <property type="entry name" value="Neurexin-like"/>
</dbReference>
<accession>A0A7R9AUT7</accession>
<keyword evidence="4 9" id="KW-0654">Proteoglycan</keyword>
<evidence type="ECO:0000256" key="1">
    <source>
        <dbReference type="ARBA" id="ARBA00004479"/>
    </source>
</evidence>
<evidence type="ECO:0000256" key="11">
    <source>
        <dbReference type="SAM" id="Phobius"/>
    </source>
</evidence>
<dbReference type="AlphaFoldDB" id="A0A7R9AUT7"/>
<evidence type="ECO:0000256" key="8">
    <source>
        <dbReference type="ARBA" id="ARBA00023207"/>
    </source>
</evidence>
<dbReference type="EMBL" id="OC001736">
    <property type="protein sequence ID" value="CAD7260554.1"/>
    <property type="molecule type" value="Genomic_DNA"/>
</dbReference>
<dbReference type="GO" id="GO:0016020">
    <property type="term" value="C:membrane"/>
    <property type="evidence" value="ECO:0007669"/>
    <property type="project" value="UniProtKB-SubCell"/>
</dbReference>
<keyword evidence="6 11" id="KW-0472">Membrane</keyword>
<dbReference type="SMART" id="SM00294">
    <property type="entry name" value="4.1m"/>
    <property type="match status" value="1"/>
</dbReference>
<dbReference type="PROSITE" id="PS00964">
    <property type="entry name" value="SYNDECAN"/>
    <property type="match status" value="1"/>
</dbReference>
<dbReference type="InterPro" id="IPR001050">
    <property type="entry name" value="Syndecan"/>
</dbReference>
<evidence type="ECO:0000256" key="6">
    <source>
        <dbReference type="ARBA" id="ARBA00023136"/>
    </source>
</evidence>
<feature type="transmembrane region" description="Helical" evidence="11">
    <location>
        <begin position="226"/>
        <end position="249"/>
    </location>
</feature>
<feature type="compositionally biased region" description="Basic and acidic residues" evidence="10">
    <location>
        <begin position="18"/>
        <end position="36"/>
    </location>
</feature>
<dbReference type="InterPro" id="IPR030479">
    <property type="entry name" value="Syndecan_CS"/>
</dbReference>